<gene>
    <name evidence="2" type="ORF">HD599_003074</name>
</gene>
<proteinExistence type="predicted"/>
<reference evidence="2 3" key="1">
    <citation type="submission" date="2020-08" db="EMBL/GenBank/DDBJ databases">
        <title>Sequencing the genomes of 1000 actinobacteria strains.</title>
        <authorList>
            <person name="Klenk H.-P."/>
        </authorList>
    </citation>
    <scope>NUCLEOTIDE SEQUENCE [LARGE SCALE GENOMIC DNA]</scope>
    <source>
        <strain evidence="2 3">DSM 105784</strain>
    </source>
</reference>
<protein>
    <recommendedName>
        <fullName evidence="4">DNA-binding protein</fullName>
    </recommendedName>
</protein>
<dbReference type="Pfam" id="PF11338">
    <property type="entry name" value="DUF3140"/>
    <property type="match status" value="1"/>
</dbReference>
<dbReference type="PANTHER" id="PTHR40630:SF1">
    <property type="entry name" value="DNA-BINDING PROTEIN"/>
    <property type="match status" value="1"/>
</dbReference>
<keyword evidence="3" id="KW-1185">Reference proteome</keyword>
<evidence type="ECO:0000313" key="2">
    <source>
        <dbReference type="EMBL" id="MBB5844751.1"/>
    </source>
</evidence>
<dbReference type="EMBL" id="JACHMJ010000001">
    <property type="protein sequence ID" value="MBB5844751.1"/>
    <property type="molecule type" value="Genomic_DNA"/>
</dbReference>
<feature type="region of interest" description="Disordered" evidence="1">
    <location>
        <begin position="31"/>
        <end position="53"/>
    </location>
</feature>
<comment type="caution">
    <text evidence="2">The sequence shown here is derived from an EMBL/GenBank/DDBJ whole genome shotgun (WGS) entry which is preliminary data.</text>
</comment>
<name>A0A841ASI1_9MICO</name>
<dbReference type="PANTHER" id="PTHR40630">
    <property type="entry name" value="POSSIBLE DNA-BINDING PROTEIN"/>
    <property type="match status" value="1"/>
</dbReference>
<organism evidence="2 3">
    <name type="scientific">Conyzicola lurida</name>
    <dbReference type="NCBI Taxonomy" id="1172621"/>
    <lineage>
        <taxon>Bacteria</taxon>
        <taxon>Bacillati</taxon>
        <taxon>Actinomycetota</taxon>
        <taxon>Actinomycetes</taxon>
        <taxon>Micrococcales</taxon>
        <taxon>Microbacteriaceae</taxon>
        <taxon>Conyzicola</taxon>
    </lineage>
</organism>
<evidence type="ECO:0000313" key="3">
    <source>
        <dbReference type="Proteomes" id="UP000536685"/>
    </source>
</evidence>
<dbReference type="RefSeq" id="WP_184239211.1">
    <property type="nucleotide sequence ID" value="NZ_JACHMJ010000001.1"/>
</dbReference>
<dbReference type="AlphaFoldDB" id="A0A841ASI1"/>
<sequence>MTKSTEGVDDVWNDFHSAVNMTATQIEKWLDTDESKDVGQKSSEGAESVGHHSGRKIVAILHKKKADLSHADIEWMRKVVGYVKRHSAQRPDGDIENTPWRYSLMNWGNDPLKK</sequence>
<evidence type="ECO:0000256" key="1">
    <source>
        <dbReference type="SAM" id="MobiDB-lite"/>
    </source>
</evidence>
<dbReference type="InterPro" id="IPR021487">
    <property type="entry name" value="DUF3140"/>
</dbReference>
<accession>A0A841ASI1</accession>
<evidence type="ECO:0008006" key="4">
    <source>
        <dbReference type="Google" id="ProtNLM"/>
    </source>
</evidence>
<dbReference type="Proteomes" id="UP000536685">
    <property type="component" value="Unassembled WGS sequence"/>
</dbReference>